<name>A0ABN1UDC1_9ACTN</name>
<dbReference type="RefSeq" id="WP_343907647.1">
    <property type="nucleotide sequence ID" value="NZ_BAAAJE010000008.1"/>
</dbReference>
<reference evidence="2 3" key="1">
    <citation type="journal article" date="2019" name="Int. J. Syst. Evol. Microbiol.">
        <title>The Global Catalogue of Microorganisms (GCM) 10K type strain sequencing project: providing services to taxonomists for standard genome sequencing and annotation.</title>
        <authorList>
            <consortium name="The Broad Institute Genomics Platform"/>
            <consortium name="The Broad Institute Genome Sequencing Center for Infectious Disease"/>
            <person name="Wu L."/>
            <person name="Ma J."/>
        </authorList>
    </citation>
    <scope>NUCLEOTIDE SEQUENCE [LARGE SCALE GENOMIC DNA]</scope>
    <source>
        <strain evidence="2 3">JCM 11813</strain>
    </source>
</reference>
<keyword evidence="3" id="KW-1185">Reference proteome</keyword>
<comment type="caution">
    <text evidence="2">The sequence shown here is derived from an EMBL/GenBank/DDBJ whole genome shotgun (WGS) entry which is preliminary data.</text>
</comment>
<dbReference type="EMBL" id="BAAAJE010000008">
    <property type="protein sequence ID" value="GAA1142541.1"/>
    <property type="molecule type" value="Genomic_DNA"/>
</dbReference>
<evidence type="ECO:0000256" key="1">
    <source>
        <dbReference type="SAM" id="SignalP"/>
    </source>
</evidence>
<evidence type="ECO:0000313" key="3">
    <source>
        <dbReference type="Proteomes" id="UP001499979"/>
    </source>
</evidence>
<gene>
    <name evidence="2" type="ORF">GCM10009606_22690</name>
</gene>
<proteinExistence type="predicted"/>
<accession>A0ABN1UDC1</accession>
<protein>
    <submittedName>
        <fullName evidence="2">Uncharacterized protein</fullName>
    </submittedName>
</protein>
<dbReference type="InterPro" id="IPR008972">
    <property type="entry name" value="Cupredoxin"/>
</dbReference>
<keyword evidence="1" id="KW-0732">Signal</keyword>
<feature type="chain" id="PRO_5047242656" evidence="1">
    <location>
        <begin position="20"/>
        <end position="119"/>
    </location>
</feature>
<organism evidence="2 3">
    <name type="scientific">Nocardioides aquiterrae</name>
    <dbReference type="NCBI Taxonomy" id="203799"/>
    <lineage>
        <taxon>Bacteria</taxon>
        <taxon>Bacillati</taxon>
        <taxon>Actinomycetota</taxon>
        <taxon>Actinomycetes</taxon>
        <taxon>Propionibacteriales</taxon>
        <taxon>Nocardioidaceae</taxon>
        <taxon>Nocardioides</taxon>
    </lineage>
</organism>
<evidence type="ECO:0000313" key="2">
    <source>
        <dbReference type="EMBL" id="GAA1142541.1"/>
    </source>
</evidence>
<dbReference type="SUPFAM" id="SSF49503">
    <property type="entry name" value="Cupredoxins"/>
    <property type="match status" value="1"/>
</dbReference>
<sequence>MRRALAALTILLCAAPLAACGGSESAPGDTKDPKVIDVTFKGDSVTPNGERVEVATGQDVELHVTADAPGEIHVHSTPEQELTYDKGETTLTIHGIDAPGTVDVESHSLDKVIVQLEVR</sequence>
<dbReference type="Proteomes" id="UP001499979">
    <property type="component" value="Unassembled WGS sequence"/>
</dbReference>
<feature type="signal peptide" evidence="1">
    <location>
        <begin position="1"/>
        <end position="19"/>
    </location>
</feature>